<evidence type="ECO:0008006" key="5">
    <source>
        <dbReference type="Google" id="ProtNLM"/>
    </source>
</evidence>
<dbReference type="Proteomes" id="UP000002051">
    <property type="component" value="Chromosome 8"/>
</dbReference>
<name>A0A072TRQ1_MEDTR</name>
<evidence type="ECO:0000256" key="1">
    <source>
        <dbReference type="SAM" id="MobiDB-lite"/>
    </source>
</evidence>
<dbReference type="EnsemblPlants" id="KEH19518">
    <property type="protein sequence ID" value="KEH19518"/>
    <property type="gene ID" value="MTR_8g462070"/>
</dbReference>
<evidence type="ECO:0000313" key="2">
    <source>
        <dbReference type="EMBL" id="KEH19518.1"/>
    </source>
</evidence>
<organism evidence="2 4">
    <name type="scientific">Medicago truncatula</name>
    <name type="common">Barrel medic</name>
    <name type="synonym">Medicago tribuloides</name>
    <dbReference type="NCBI Taxonomy" id="3880"/>
    <lineage>
        <taxon>Eukaryota</taxon>
        <taxon>Viridiplantae</taxon>
        <taxon>Streptophyta</taxon>
        <taxon>Embryophyta</taxon>
        <taxon>Tracheophyta</taxon>
        <taxon>Spermatophyta</taxon>
        <taxon>Magnoliopsida</taxon>
        <taxon>eudicotyledons</taxon>
        <taxon>Gunneridae</taxon>
        <taxon>Pentapetalae</taxon>
        <taxon>rosids</taxon>
        <taxon>fabids</taxon>
        <taxon>Fabales</taxon>
        <taxon>Fabaceae</taxon>
        <taxon>Papilionoideae</taxon>
        <taxon>50 kb inversion clade</taxon>
        <taxon>NPAAA clade</taxon>
        <taxon>Hologalegina</taxon>
        <taxon>IRL clade</taxon>
        <taxon>Trifolieae</taxon>
        <taxon>Medicago</taxon>
    </lineage>
</organism>
<evidence type="ECO:0000313" key="4">
    <source>
        <dbReference type="Proteomes" id="UP000002051"/>
    </source>
</evidence>
<evidence type="ECO:0000313" key="3">
    <source>
        <dbReference type="EnsemblPlants" id="KEH19518"/>
    </source>
</evidence>
<accession>A0A072TRQ1</accession>
<sequence>MASCLTREASHEVAHSPLRAKATREASDELLYGQNAGRYNSPQITEFCPRNLTSSKQLWIRIPHLTLQLPSQTFTSRSAPNDSHKGYFLAPQSLHFPIINPHRDNLTVETLPVRIDDRKVKTLRGNEIPLVKVVWEGATGESLTWELESKMLESNPELFA</sequence>
<reference evidence="2 4" key="2">
    <citation type="journal article" date="2014" name="BMC Genomics">
        <title>An improved genome release (version Mt4.0) for the model legume Medicago truncatula.</title>
        <authorList>
            <person name="Tang H."/>
            <person name="Krishnakumar V."/>
            <person name="Bidwell S."/>
            <person name="Rosen B."/>
            <person name="Chan A."/>
            <person name="Zhou S."/>
            <person name="Gentzbittel L."/>
            <person name="Childs K.L."/>
            <person name="Yandell M."/>
            <person name="Gundlach H."/>
            <person name="Mayer K.F."/>
            <person name="Schwartz D.C."/>
            <person name="Town C.D."/>
        </authorList>
    </citation>
    <scope>GENOME REANNOTATION</scope>
    <source>
        <strain evidence="2">A17</strain>
        <strain evidence="3 4">cv. Jemalong A17</strain>
    </source>
</reference>
<dbReference type="HOGENOM" id="CLU_1654789_0_0_1"/>
<protein>
    <recommendedName>
        <fullName evidence="5">Chromo domain-containing protein</fullName>
    </recommendedName>
</protein>
<gene>
    <name evidence="2" type="ordered locus">MTR_8g462070</name>
</gene>
<proteinExistence type="predicted"/>
<dbReference type="AlphaFoldDB" id="A0A072TRQ1"/>
<feature type="region of interest" description="Disordered" evidence="1">
    <location>
        <begin position="1"/>
        <end position="21"/>
    </location>
</feature>
<dbReference type="EMBL" id="CM001224">
    <property type="protein sequence ID" value="KEH19518.1"/>
    <property type="molecule type" value="Genomic_DNA"/>
</dbReference>
<reference evidence="3" key="3">
    <citation type="submission" date="2015-04" db="UniProtKB">
        <authorList>
            <consortium name="EnsemblPlants"/>
        </authorList>
    </citation>
    <scope>IDENTIFICATION</scope>
    <source>
        <strain evidence="3">cv. Jemalong A17</strain>
    </source>
</reference>
<keyword evidence="4" id="KW-1185">Reference proteome</keyword>
<reference evidence="2 4" key="1">
    <citation type="journal article" date="2011" name="Nature">
        <title>The Medicago genome provides insight into the evolution of rhizobial symbioses.</title>
        <authorList>
            <person name="Young N.D."/>
            <person name="Debelle F."/>
            <person name="Oldroyd G.E."/>
            <person name="Geurts R."/>
            <person name="Cannon S.B."/>
            <person name="Udvardi M.K."/>
            <person name="Benedito V.A."/>
            <person name="Mayer K.F."/>
            <person name="Gouzy J."/>
            <person name="Schoof H."/>
            <person name="Van de Peer Y."/>
            <person name="Proost S."/>
            <person name="Cook D.R."/>
            <person name="Meyers B.C."/>
            <person name="Spannagl M."/>
            <person name="Cheung F."/>
            <person name="De Mita S."/>
            <person name="Krishnakumar V."/>
            <person name="Gundlach H."/>
            <person name="Zhou S."/>
            <person name="Mudge J."/>
            <person name="Bharti A.K."/>
            <person name="Murray J.D."/>
            <person name="Naoumkina M.A."/>
            <person name="Rosen B."/>
            <person name="Silverstein K.A."/>
            <person name="Tang H."/>
            <person name="Rombauts S."/>
            <person name="Zhao P.X."/>
            <person name="Zhou P."/>
            <person name="Barbe V."/>
            <person name="Bardou P."/>
            <person name="Bechner M."/>
            <person name="Bellec A."/>
            <person name="Berger A."/>
            <person name="Berges H."/>
            <person name="Bidwell S."/>
            <person name="Bisseling T."/>
            <person name="Choisne N."/>
            <person name="Couloux A."/>
            <person name="Denny R."/>
            <person name="Deshpande S."/>
            <person name="Dai X."/>
            <person name="Doyle J.J."/>
            <person name="Dudez A.M."/>
            <person name="Farmer A.D."/>
            <person name="Fouteau S."/>
            <person name="Franken C."/>
            <person name="Gibelin C."/>
            <person name="Gish J."/>
            <person name="Goldstein S."/>
            <person name="Gonzalez A.J."/>
            <person name="Green P.J."/>
            <person name="Hallab A."/>
            <person name="Hartog M."/>
            <person name="Hua A."/>
            <person name="Humphray S.J."/>
            <person name="Jeong D.H."/>
            <person name="Jing Y."/>
            <person name="Jocker A."/>
            <person name="Kenton S.M."/>
            <person name="Kim D.J."/>
            <person name="Klee K."/>
            <person name="Lai H."/>
            <person name="Lang C."/>
            <person name="Lin S."/>
            <person name="Macmil S.L."/>
            <person name="Magdelenat G."/>
            <person name="Matthews L."/>
            <person name="McCorrison J."/>
            <person name="Monaghan E.L."/>
            <person name="Mun J.H."/>
            <person name="Najar F.Z."/>
            <person name="Nicholson C."/>
            <person name="Noirot C."/>
            <person name="O'Bleness M."/>
            <person name="Paule C.R."/>
            <person name="Poulain J."/>
            <person name="Prion F."/>
            <person name="Qin B."/>
            <person name="Qu C."/>
            <person name="Retzel E.F."/>
            <person name="Riddle C."/>
            <person name="Sallet E."/>
            <person name="Samain S."/>
            <person name="Samson N."/>
            <person name="Sanders I."/>
            <person name="Saurat O."/>
            <person name="Scarpelli C."/>
            <person name="Schiex T."/>
            <person name="Segurens B."/>
            <person name="Severin A.J."/>
            <person name="Sherrier D.J."/>
            <person name="Shi R."/>
            <person name="Sims S."/>
            <person name="Singer S.R."/>
            <person name="Sinharoy S."/>
            <person name="Sterck L."/>
            <person name="Viollet A."/>
            <person name="Wang B.B."/>
            <person name="Wang K."/>
            <person name="Wang M."/>
            <person name="Wang X."/>
            <person name="Warfsmann J."/>
            <person name="Weissenbach J."/>
            <person name="White D.D."/>
            <person name="White J.D."/>
            <person name="Wiley G.B."/>
            <person name="Wincker P."/>
            <person name="Xing Y."/>
            <person name="Yang L."/>
            <person name="Yao Z."/>
            <person name="Ying F."/>
            <person name="Zhai J."/>
            <person name="Zhou L."/>
            <person name="Zuber A."/>
            <person name="Denarie J."/>
            <person name="Dixon R.A."/>
            <person name="May G.D."/>
            <person name="Schwartz D.C."/>
            <person name="Rogers J."/>
            <person name="Quetier F."/>
            <person name="Town C.D."/>
            <person name="Roe B.A."/>
        </authorList>
    </citation>
    <scope>NUCLEOTIDE SEQUENCE [LARGE SCALE GENOMIC DNA]</scope>
    <source>
        <strain evidence="2">A17</strain>
        <strain evidence="3 4">cv. Jemalong A17</strain>
    </source>
</reference>